<feature type="region of interest" description="Disordered" evidence="1">
    <location>
        <begin position="264"/>
        <end position="459"/>
    </location>
</feature>
<organism evidence="2 3">
    <name type="scientific">Athelia psychrophila</name>
    <dbReference type="NCBI Taxonomy" id="1759441"/>
    <lineage>
        <taxon>Eukaryota</taxon>
        <taxon>Fungi</taxon>
        <taxon>Dikarya</taxon>
        <taxon>Basidiomycota</taxon>
        <taxon>Agaricomycotina</taxon>
        <taxon>Agaricomycetes</taxon>
        <taxon>Agaricomycetidae</taxon>
        <taxon>Atheliales</taxon>
        <taxon>Atheliaceae</taxon>
        <taxon>Athelia</taxon>
    </lineage>
</organism>
<dbReference type="OrthoDB" id="3237291at2759"/>
<keyword evidence="3" id="KW-1185">Reference proteome</keyword>
<feature type="compositionally biased region" description="Low complexity" evidence="1">
    <location>
        <begin position="771"/>
        <end position="786"/>
    </location>
</feature>
<feature type="compositionally biased region" description="Polar residues" evidence="1">
    <location>
        <begin position="665"/>
        <end position="677"/>
    </location>
</feature>
<gene>
    <name evidence="2" type="ORF">FIBSPDRAFT_864499</name>
</gene>
<sequence length="846" mass="87444">MYSPPVGGNLKDRIAALQQRSVSAPIHAQPTSAALKSGAVSNAGPTTGSLRSKIAKFESKGGVPIPRGSFGMGAPPEQAQGHSVSRELYGNRIGGVNKPSGSLSRSGSPLPSSEESPGSTSPSGMGMRRLSTGYYNGLPIVDLSGVTQKLSYQALHGTDSEGSTPATELSASDAALTYGSRRDSLAALGVAGRGAASSSELLASPNNQTELSLPSPFSSPPAGSVAMPDDAVRQEGASTPSIVVSPEPSSATLADVAEALPITGGSVPAQFDEPTASPPIASLDDKPTEKPVVVEPSSAVEDDSAEASTSEPSLPVSAVGGTPTASPITPTTTGGRQALLEHPADSPYREFAGSDSPTSTPPNPTAMASRPDIVIERPARSTSLAAKARPRGRSPSPTPSMVHQPEAKVPARAASKPRKPRSASKARAFANVRRTMMELPANPPPSADDDENAAGYGSVMLGSHSDSNILEAAANKPLFSAVVHGKITEILRSSSAEIPSSQSMPMTPVVKRNLAPSSTALPPPSPGYGDLAALLEEAALLEAKLAAGEAANDIVEHIRGSDGGPFQLEPFSVDPSAAVPSITRSATPESIEKEHQQQAPTASPSKGGLPRMLSGIRRFTSSSTPRSSNGSHSRMSTSGSELSSEDSASVNTPSENGLPFPSIHPNGSRQSMSSALSSGHPDSPSSKKNGLTNRANSFWRRSRTKSTNSNNSHDSDSLSPRKSILGVPTGWTHTVPKRGQHVRQSSKHLPVLPTIPSPLTPTDATHDRPVSWLSQSSTSSTNTTSTVSPGLYGEDLFNAFPSVPQQVPHFAVPEIPFPRASIGGHEVGRAATLPLRVRRYSAQRIS</sequence>
<dbReference type="EMBL" id="KV417578">
    <property type="protein sequence ID" value="KZP17871.1"/>
    <property type="molecule type" value="Genomic_DNA"/>
</dbReference>
<feature type="compositionally biased region" description="Polar residues" evidence="1">
    <location>
        <begin position="200"/>
        <end position="210"/>
    </location>
</feature>
<name>A0A166GIG3_9AGAM</name>
<reference evidence="2 3" key="1">
    <citation type="journal article" date="2016" name="Mol. Biol. Evol.">
        <title>Comparative Genomics of Early-Diverging Mushroom-Forming Fungi Provides Insights into the Origins of Lignocellulose Decay Capabilities.</title>
        <authorList>
            <person name="Nagy L.G."/>
            <person name="Riley R."/>
            <person name="Tritt A."/>
            <person name="Adam C."/>
            <person name="Daum C."/>
            <person name="Floudas D."/>
            <person name="Sun H."/>
            <person name="Yadav J.S."/>
            <person name="Pangilinan J."/>
            <person name="Larsson K.H."/>
            <person name="Matsuura K."/>
            <person name="Barry K."/>
            <person name="Labutti K."/>
            <person name="Kuo R."/>
            <person name="Ohm R.A."/>
            <person name="Bhattacharya S.S."/>
            <person name="Shirouzu T."/>
            <person name="Yoshinaga Y."/>
            <person name="Martin F.M."/>
            <person name="Grigoriev I.V."/>
            <person name="Hibbett D.S."/>
        </authorList>
    </citation>
    <scope>NUCLEOTIDE SEQUENCE [LARGE SCALE GENOMIC DNA]</scope>
    <source>
        <strain evidence="2 3">CBS 109695</strain>
    </source>
</reference>
<evidence type="ECO:0000313" key="3">
    <source>
        <dbReference type="Proteomes" id="UP000076532"/>
    </source>
</evidence>
<accession>A0A166GIG3</accession>
<evidence type="ECO:0000313" key="2">
    <source>
        <dbReference type="EMBL" id="KZP17871.1"/>
    </source>
</evidence>
<dbReference type="STRING" id="436010.A0A166GIG3"/>
<feature type="compositionally biased region" description="Basic residues" evidence="1">
    <location>
        <begin position="735"/>
        <end position="746"/>
    </location>
</feature>
<feature type="region of interest" description="Disordered" evidence="1">
    <location>
        <begin position="585"/>
        <end position="786"/>
    </location>
</feature>
<proteinExistence type="predicted"/>
<feature type="compositionally biased region" description="Low complexity" evidence="1">
    <location>
        <begin position="99"/>
        <end position="128"/>
    </location>
</feature>
<feature type="region of interest" description="Disordered" evidence="1">
    <location>
        <begin position="61"/>
        <end position="131"/>
    </location>
</feature>
<feature type="compositionally biased region" description="Polar residues" evidence="1">
    <location>
        <begin position="29"/>
        <end position="49"/>
    </location>
</feature>
<feature type="compositionally biased region" description="Basic residues" evidence="1">
    <location>
        <begin position="415"/>
        <end position="424"/>
    </location>
</feature>
<evidence type="ECO:0000256" key="1">
    <source>
        <dbReference type="SAM" id="MobiDB-lite"/>
    </source>
</evidence>
<feature type="compositionally biased region" description="Low complexity" evidence="1">
    <location>
        <begin position="320"/>
        <end position="335"/>
    </location>
</feature>
<feature type="compositionally biased region" description="Polar residues" evidence="1">
    <location>
        <begin position="236"/>
        <end position="250"/>
    </location>
</feature>
<protein>
    <submittedName>
        <fullName evidence="2">Uncharacterized protein</fullName>
    </submittedName>
</protein>
<feature type="region of interest" description="Disordered" evidence="1">
    <location>
        <begin position="195"/>
        <end position="250"/>
    </location>
</feature>
<feature type="region of interest" description="Disordered" evidence="1">
    <location>
        <begin position="28"/>
        <end position="49"/>
    </location>
</feature>
<dbReference type="Proteomes" id="UP000076532">
    <property type="component" value="Unassembled WGS sequence"/>
</dbReference>
<dbReference type="AlphaFoldDB" id="A0A166GIG3"/>
<feature type="compositionally biased region" description="Low complexity" evidence="1">
    <location>
        <begin position="617"/>
        <end position="649"/>
    </location>
</feature>
<feature type="compositionally biased region" description="Polar residues" evidence="1">
    <location>
        <begin position="683"/>
        <end position="696"/>
    </location>
</feature>